<dbReference type="OrthoDB" id="462848at2"/>
<reference evidence="4" key="1">
    <citation type="submission" date="2017-05" db="EMBL/GenBank/DDBJ databases">
        <authorList>
            <person name="Sung H."/>
        </authorList>
    </citation>
    <scope>NUCLEOTIDE SEQUENCE [LARGE SCALE GENOMIC DNA]</scope>
    <source>
        <strain evidence="4">AR23208</strain>
    </source>
</reference>
<dbReference type="InterPro" id="IPR013766">
    <property type="entry name" value="Thioredoxin_domain"/>
</dbReference>
<sequence>MGTAMLVSNIALWVVVIVQCIIIYFLARMTAEFMNRFRITGQQIENATLKVGEKAPSFREQNQDGDMIRLAEPNTAYTLLMFVSGTCSICDAILPKLHELQKVYDLRTITVSKASLSFDKPLNPATHHVKSDELFQSYMVQAVPTVFLIHSSGHIEAIETVTSFEQLKIYLGLFFRGNVRLG</sequence>
<dbReference type="Pfam" id="PF13728">
    <property type="entry name" value="TraF"/>
    <property type="match status" value="1"/>
</dbReference>
<evidence type="ECO:0000313" key="4">
    <source>
        <dbReference type="Proteomes" id="UP000195437"/>
    </source>
</evidence>
<dbReference type="PROSITE" id="PS51352">
    <property type="entry name" value="THIOREDOXIN_2"/>
    <property type="match status" value="1"/>
</dbReference>
<proteinExistence type="predicted"/>
<dbReference type="Gene3D" id="3.40.30.10">
    <property type="entry name" value="Glutaredoxin"/>
    <property type="match status" value="1"/>
</dbReference>
<keyword evidence="1" id="KW-1133">Transmembrane helix</keyword>
<keyword evidence="1" id="KW-0472">Membrane</keyword>
<evidence type="ECO:0000256" key="1">
    <source>
        <dbReference type="SAM" id="Phobius"/>
    </source>
</evidence>
<dbReference type="EMBL" id="CP021434">
    <property type="protein sequence ID" value="ARU60698.1"/>
    <property type="molecule type" value="Genomic_DNA"/>
</dbReference>
<name>A0A1Y0IJP5_9BACL</name>
<dbReference type="AlphaFoldDB" id="A0A1Y0IJP5"/>
<keyword evidence="1" id="KW-0812">Transmembrane</keyword>
<keyword evidence="4" id="KW-1185">Reference proteome</keyword>
<dbReference type="InterPro" id="IPR036249">
    <property type="entry name" value="Thioredoxin-like_sf"/>
</dbReference>
<dbReference type="RefSeq" id="WP_087456089.1">
    <property type="nucleotide sequence ID" value="NZ_CP021434.1"/>
</dbReference>
<dbReference type="KEGG" id="tum:CBW65_06070"/>
<feature type="transmembrane region" description="Helical" evidence="1">
    <location>
        <begin position="6"/>
        <end position="27"/>
    </location>
</feature>
<evidence type="ECO:0000259" key="2">
    <source>
        <dbReference type="PROSITE" id="PS51352"/>
    </source>
</evidence>
<organism evidence="3 4">
    <name type="scientific">Tumebacillus avium</name>
    <dbReference type="NCBI Taxonomy" id="1903704"/>
    <lineage>
        <taxon>Bacteria</taxon>
        <taxon>Bacillati</taxon>
        <taxon>Bacillota</taxon>
        <taxon>Bacilli</taxon>
        <taxon>Bacillales</taxon>
        <taxon>Alicyclobacillaceae</taxon>
        <taxon>Tumebacillus</taxon>
    </lineage>
</organism>
<feature type="domain" description="Thioredoxin" evidence="2">
    <location>
        <begin position="49"/>
        <end position="176"/>
    </location>
</feature>
<accession>A0A1Y0IJP5</accession>
<dbReference type="Proteomes" id="UP000195437">
    <property type="component" value="Chromosome"/>
</dbReference>
<gene>
    <name evidence="3" type="ORF">CBW65_06070</name>
</gene>
<dbReference type="SUPFAM" id="SSF52833">
    <property type="entry name" value="Thioredoxin-like"/>
    <property type="match status" value="1"/>
</dbReference>
<dbReference type="InterPro" id="IPR039555">
    <property type="entry name" value="TraF/TrbB"/>
</dbReference>
<protein>
    <recommendedName>
        <fullName evidence="2">Thioredoxin domain-containing protein</fullName>
    </recommendedName>
</protein>
<evidence type="ECO:0000313" key="3">
    <source>
        <dbReference type="EMBL" id="ARU60698.1"/>
    </source>
</evidence>